<dbReference type="RefSeq" id="WP_204728446.1">
    <property type="nucleotide sequence ID" value="NZ_JAFBDK010000003.1"/>
</dbReference>
<gene>
    <name evidence="1" type="ORF">ACFS5P_16705</name>
</gene>
<proteinExistence type="predicted"/>
<dbReference type="EMBL" id="JBHUPG010000031">
    <property type="protein sequence ID" value="MFD2913530.1"/>
    <property type="molecule type" value="Genomic_DNA"/>
</dbReference>
<evidence type="ECO:0008006" key="3">
    <source>
        <dbReference type="Google" id="ProtNLM"/>
    </source>
</evidence>
<comment type="caution">
    <text evidence="1">The sequence shown here is derived from an EMBL/GenBank/DDBJ whole genome shotgun (WGS) entry which is preliminary data.</text>
</comment>
<organism evidence="1 2">
    <name type="scientific">Jeotgalibacillus terrae</name>
    <dbReference type="NCBI Taxonomy" id="587735"/>
    <lineage>
        <taxon>Bacteria</taxon>
        <taxon>Bacillati</taxon>
        <taxon>Bacillota</taxon>
        <taxon>Bacilli</taxon>
        <taxon>Bacillales</taxon>
        <taxon>Caryophanaceae</taxon>
        <taxon>Jeotgalibacillus</taxon>
    </lineage>
</organism>
<reference evidence="2" key="1">
    <citation type="journal article" date="2019" name="Int. J. Syst. Evol. Microbiol.">
        <title>The Global Catalogue of Microorganisms (GCM) 10K type strain sequencing project: providing services to taxonomists for standard genome sequencing and annotation.</title>
        <authorList>
            <consortium name="The Broad Institute Genomics Platform"/>
            <consortium name="The Broad Institute Genome Sequencing Center for Infectious Disease"/>
            <person name="Wu L."/>
            <person name="Ma J."/>
        </authorList>
    </citation>
    <scope>NUCLEOTIDE SEQUENCE [LARGE SCALE GENOMIC DNA]</scope>
    <source>
        <strain evidence="2">KCTC 13528</strain>
    </source>
</reference>
<sequence>MITIRSIFSIISLGCIFLLTGCIGEDYDFTPPTMTVWYHHINEYDSYELTEASVNWEGPNEETKKTVVDFQSLGIEQNQIEVNAGSEGDLELGHSDFKLEEFQVSLWQNNEEIKLPVNESNGFQFPDSKGNYILEVNLSSDRGDVQYVGNINLN</sequence>
<accession>A0ABW5ZKN0</accession>
<keyword evidence="2" id="KW-1185">Reference proteome</keyword>
<evidence type="ECO:0000313" key="2">
    <source>
        <dbReference type="Proteomes" id="UP001597561"/>
    </source>
</evidence>
<name>A0ABW5ZKN0_9BACL</name>
<protein>
    <recommendedName>
        <fullName evidence="3">Lipoprotein</fullName>
    </recommendedName>
</protein>
<evidence type="ECO:0000313" key="1">
    <source>
        <dbReference type="EMBL" id="MFD2913530.1"/>
    </source>
</evidence>
<dbReference type="PROSITE" id="PS51257">
    <property type="entry name" value="PROKAR_LIPOPROTEIN"/>
    <property type="match status" value="1"/>
</dbReference>
<dbReference type="Proteomes" id="UP001597561">
    <property type="component" value="Unassembled WGS sequence"/>
</dbReference>